<sequence>MTRVLYSTVVYPCDDFDLFIKDYLTSVFNQTNQAFDLLLILDNVEPEKVEMYLSKYNTGGKDVFIRKFNEHTPIELRKKQIDLACELNFDILVLSDFDENVALNRVEEIMKNINGYAFAFNDFYIVDQNLKKTSKESFFTTRDIPKEVVSYKDILEFNFVGLGSMALNLKQFDYSNLKFPKEIKALDWYIATMVLLSGFKGVALYNTYANYRQHKNSFVGFDFKLNEEKLYKGIDVKLAHYYALIEYHEIFANLYYDMVELKRYIQNIGISEYINLINTKFDTSKFCWWENIKTKKELGI</sequence>
<dbReference type="EMBL" id="AOTD01000193">
    <property type="protein sequence ID" value="EMG30248.1"/>
    <property type="molecule type" value="Genomic_DNA"/>
</dbReference>
<proteinExistence type="predicted"/>
<dbReference type="STRING" id="1073353.H740_07474"/>
<dbReference type="InterPro" id="IPR029044">
    <property type="entry name" value="Nucleotide-diphossugar_trans"/>
</dbReference>
<name>M3JA58_9BACT</name>
<organism evidence="1 2">
    <name type="scientific">Campylobacter showae CC57C</name>
    <dbReference type="NCBI Taxonomy" id="1073353"/>
    <lineage>
        <taxon>Bacteria</taxon>
        <taxon>Pseudomonadati</taxon>
        <taxon>Campylobacterota</taxon>
        <taxon>Epsilonproteobacteria</taxon>
        <taxon>Campylobacterales</taxon>
        <taxon>Campylobacteraceae</taxon>
        <taxon>Campylobacter</taxon>
    </lineage>
</organism>
<protein>
    <submittedName>
        <fullName evidence="1">Family 2 glycosyl transferase</fullName>
    </submittedName>
</protein>
<dbReference type="OrthoDB" id="6307329at2"/>
<dbReference type="RefSeq" id="WP_002952835.1">
    <property type="nucleotide sequence ID" value="NZ_AOTD01000193.1"/>
</dbReference>
<reference evidence="1 2" key="1">
    <citation type="submission" date="2013-02" db="EMBL/GenBank/DDBJ databases">
        <title>Co-occurrence of anaerobic bacteria in colorectal carcinomas.</title>
        <authorList>
            <person name="Holt R.A."/>
            <person name="Warren R.L."/>
            <person name="Allen-Vercoe E."/>
            <person name="Pleasance S."/>
            <person name="Freeman D.J."/>
            <person name="Watson P."/>
            <person name="Moore R."/>
            <person name="Cochrane K."/>
        </authorList>
    </citation>
    <scope>NUCLEOTIDE SEQUENCE [LARGE SCALE GENOMIC DNA]</scope>
    <source>
        <strain evidence="1 2">CC57C</strain>
    </source>
</reference>
<comment type="caution">
    <text evidence="1">The sequence shown here is derived from an EMBL/GenBank/DDBJ whole genome shotgun (WGS) entry which is preliminary data.</text>
</comment>
<evidence type="ECO:0000313" key="1">
    <source>
        <dbReference type="EMBL" id="EMG30248.1"/>
    </source>
</evidence>
<gene>
    <name evidence="1" type="ORF">H740_07474</name>
</gene>
<dbReference type="SUPFAM" id="SSF53448">
    <property type="entry name" value="Nucleotide-diphospho-sugar transferases"/>
    <property type="match status" value="1"/>
</dbReference>
<dbReference type="AlphaFoldDB" id="M3JA58"/>
<dbReference type="GO" id="GO:0016740">
    <property type="term" value="F:transferase activity"/>
    <property type="evidence" value="ECO:0007669"/>
    <property type="project" value="UniProtKB-KW"/>
</dbReference>
<keyword evidence="1" id="KW-0808">Transferase</keyword>
<dbReference type="PATRIC" id="fig|1073353.3.peg.1607"/>
<evidence type="ECO:0000313" key="2">
    <source>
        <dbReference type="Proteomes" id="UP000011782"/>
    </source>
</evidence>
<accession>M3JA58</accession>
<dbReference type="Proteomes" id="UP000011782">
    <property type="component" value="Unassembled WGS sequence"/>
</dbReference>